<dbReference type="Gene3D" id="3.90.870.10">
    <property type="entry name" value="DHBP synthase"/>
    <property type="match status" value="1"/>
</dbReference>
<reference evidence="1 2" key="1">
    <citation type="submission" date="2023-05" db="EMBL/GenBank/DDBJ databases">
        <title>Sequencing and Assembly of Streptomyces sp. NP73.</title>
        <authorList>
            <person name="Konwar A.N."/>
            <person name="Saikia K."/>
            <person name="Thakur D."/>
        </authorList>
    </citation>
    <scope>NUCLEOTIDE SEQUENCE [LARGE SCALE GENOMIC DNA]</scope>
    <source>
        <strain evidence="1 2">NP73</strain>
    </source>
</reference>
<evidence type="ECO:0008006" key="3">
    <source>
        <dbReference type="Google" id="ProtNLM"/>
    </source>
</evidence>
<evidence type="ECO:0000313" key="2">
    <source>
        <dbReference type="Proteomes" id="UP001223390"/>
    </source>
</evidence>
<dbReference type="RefSeq" id="WP_285343667.1">
    <property type="nucleotide sequence ID" value="NZ_JASITI010000025.1"/>
</dbReference>
<proteinExistence type="predicted"/>
<evidence type="ECO:0000313" key="1">
    <source>
        <dbReference type="EMBL" id="MDK9498030.1"/>
    </source>
</evidence>
<protein>
    <recommendedName>
        <fullName evidence="3">YrdC-like domain-containing protein</fullName>
    </recommendedName>
</protein>
<dbReference type="Proteomes" id="UP001223390">
    <property type="component" value="Unassembled WGS sequence"/>
</dbReference>
<gene>
    <name evidence="1" type="ORF">QEZ40_002977</name>
</gene>
<name>A0ABT7GYW7_9ACTN</name>
<organism evidence="1 2">
    <name type="scientific">Streptomyces katrae</name>
    <dbReference type="NCBI Taxonomy" id="68223"/>
    <lineage>
        <taxon>Bacteria</taxon>
        <taxon>Bacillati</taxon>
        <taxon>Actinomycetota</taxon>
        <taxon>Actinomycetes</taxon>
        <taxon>Kitasatosporales</taxon>
        <taxon>Streptomycetaceae</taxon>
        <taxon>Streptomyces</taxon>
    </lineage>
</organism>
<keyword evidence="2" id="KW-1185">Reference proteome</keyword>
<sequence length="287" mass="30859">MNGQRTRTSGRHLVLDDAEDVRAAAGALAEGCAVAHGFGNSYAVTARPDRAAVARVNRLKGRPDGRVGSVTTVPERVPSLFDWTLLPAALPRRQLRQLVEELFLLGPFGFRGPAAAHVPDHLTAVQDGVTTVRLIGPGYRCPSNGFLAEALDRTGDALLSVTSVNRSRHLAGAEHEPPHWRADGVIADFGHEEDVRILVHDDEPAARRRHPHHAPMPATVLSFHHAPGRSRSGLPVLTLERHGSLSADHTRAVAANHGFAVVPSPRAARRLHSRTYADRRAQAGSAG</sequence>
<dbReference type="EMBL" id="JASITI010000025">
    <property type="protein sequence ID" value="MDK9498030.1"/>
    <property type="molecule type" value="Genomic_DNA"/>
</dbReference>
<comment type="caution">
    <text evidence="1">The sequence shown here is derived from an EMBL/GenBank/DDBJ whole genome shotgun (WGS) entry which is preliminary data.</text>
</comment>
<accession>A0ABT7GYW7</accession>